<feature type="non-terminal residue" evidence="1">
    <location>
        <position position="58"/>
    </location>
</feature>
<protein>
    <submittedName>
        <fullName evidence="1">16488_t:CDS:1</fullName>
    </submittedName>
</protein>
<organism evidence="1 2">
    <name type="scientific">Funneliformis mosseae</name>
    <name type="common">Endomycorrhizal fungus</name>
    <name type="synonym">Glomus mosseae</name>
    <dbReference type="NCBI Taxonomy" id="27381"/>
    <lineage>
        <taxon>Eukaryota</taxon>
        <taxon>Fungi</taxon>
        <taxon>Fungi incertae sedis</taxon>
        <taxon>Mucoromycota</taxon>
        <taxon>Glomeromycotina</taxon>
        <taxon>Glomeromycetes</taxon>
        <taxon>Glomerales</taxon>
        <taxon>Glomeraceae</taxon>
        <taxon>Funneliformis</taxon>
    </lineage>
</organism>
<accession>A0A9N9HZY3</accession>
<reference evidence="1" key="1">
    <citation type="submission" date="2021-06" db="EMBL/GenBank/DDBJ databases">
        <authorList>
            <person name="Kallberg Y."/>
            <person name="Tangrot J."/>
            <person name="Rosling A."/>
        </authorList>
    </citation>
    <scope>NUCLEOTIDE SEQUENCE</scope>
    <source>
        <strain evidence="1">87-6 pot B 2015</strain>
    </source>
</reference>
<name>A0A9N9HZY3_FUNMO</name>
<keyword evidence="2" id="KW-1185">Reference proteome</keyword>
<proteinExistence type="predicted"/>
<sequence length="58" mass="6990">KSIYAYKSNYHHPSVIKLYYLANRLYNNMDSPTAWNINDERKRNLLRLNGDKHIMTYA</sequence>
<gene>
    <name evidence="1" type="ORF">FMOSSE_LOCUS14504</name>
</gene>
<dbReference type="Proteomes" id="UP000789375">
    <property type="component" value="Unassembled WGS sequence"/>
</dbReference>
<dbReference type="EMBL" id="CAJVPP010011320">
    <property type="protein sequence ID" value="CAG8713853.1"/>
    <property type="molecule type" value="Genomic_DNA"/>
</dbReference>
<dbReference type="AlphaFoldDB" id="A0A9N9HZY3"/>
<comment type="caution">
    <text evidence="1">The sequence shown here is derived from an EMBL/GenBank/DDBJ whole genome shotgun (WGS) entry which is preliminary data.</text>
</comment>
<evidence type="ECO:0000313" key="2">
    <source>
        <dbReference type="Proteomes" id="UP000789375"/>
    </source>
</evidence>
<feature type="non-terminal residue" evidence="1">
    <location>
        <position position="1"/>
    </location>
</feature>
<evidence type="ECO:0000313" key="1">
    <source>
        <dbReference type="EMBL" id="CAG8713853.1"/>
    </source>
</evidence>